<dbReference type="AlphaFoldDB" id="A0AAD5R234"/>
<comment type="caution">
    <text evidence="2">The sequence shown here is derived from an EMBL/GenBank/DDBJ whole genome shotgun (WGS) entry which is preliminary data.</text>
</comment>
<name>A0AAD5R234_PARTN</name>
<dbReference type="Proteomes" id="UP001196413">
    <property type="component" value="Unassembled WGS sequence"/>
</dbReference>
<reference evidence="2" key="1">
    <citation type="submission" date="2021-06" db="EMBL/GenBank/DDBJ databases">
        <title>Parelaphostrongylus tenuis whole genome reference sequence.</title>
        <authorList>
            <person name="Garwood T.J."/>
            <person name="Larsen P.A."/>
            <person name="Fountain-Jones N.M."/>
            <person name="Garbe J.R."/>
            <person name="Macchietto M.G."/>
            <person name="Kania S.A."/>
            <person name="Gerhold R.W."/>
            <person name="Richards J.E."/>
            <person name="Wolf T.M."/>
        </authorList>
    </citation>
    <scope>NUCLEOTIDE SEQUENCE</scope>
    <source>
        <strain evidence="2">MNPRO001-30</strain>
        <tissue evidence="2">Meninges</tissue>
    </source>
</reference>
<feature type="compositionally biased region" description="Basic residues" evidence="1">
    <location>
        <begin position="27"/>
        <end position="40"/>
    </location>
</feature>
<keyword evidence="3" id="KW-1185">Reference proteome</keyword>
<protein>
    <submittedName>
        <fullName evidence="2">Uncharacterized protein</fullName>
    </submittedName>
</protein>
<organism evidence="2 3">
    <name type="scientific">Parelaphostrongylus tenuis</name>
    <name type="common">Meningeal worm</name>
    <dbReference type="NCBI Taxonomy" id="148309"/>
    <lineage>
        <taxon>Eukaryota</taxon>
        <taxon>Metazoa</taxon>
        <taxon>Ecdysozoa</taxon>
        <taxon>Nematoda</taxon>
        <taxon>Chromadorea</taxon>
        <taxon>Rhabditida</taxon>
        <taxon>Rhabditina</taxon>
        <taxon>Rhabditomorpha</taxon>
        <taxon>Strongyloidea</taxon>
        <taxon>Metastrongylidae</taxon>
        <taxon>Parelaphostrongylus</taxon>
    </lineage>
</organism>
<feature type="region of interest" description="Disordered" evidence="1">
    <location>
        <begin position="1"/>
        <end position="73"/>
    </location>
</feature>
<evidence type="ECO:0000256" key="1">
    <source>
        <dbReference type="SAM" id="MobiDB-lite"/>
    </source>
</evidence>
<sequence length="120" mass="13950">MIGNQYPMGSIDRTKDNHTQPTTIIMTKRRRRTDHSRRRTLLNAGRLASRRSAHRKQDGNSRNSGGMYSNVAQRKRKKIEVRFVKQTAYQNALLIFQQLFLSVFSRCSKTNGPYSLRPHS</sequence>
<evidence type="ECO:0000313" key="3">
    <source>
        <dbReference type="Proteomes" id="UP001196413"/>
    </source>
</evidence>
<proteinExistence type="predicted"/>
<accession>A0AAD5R234</accession>
<evidence type="ECO:0000313" key="2">
    <source>
        <dbReference type="EMBL" id="KAJ1367799.1"/>
    </source>
</evidence>
<dbReference type="EMBL" id="JAHQIW010006009">
    <property type="protein sequence ID" value="KAJ1367799.1"/>
    <property type="molecule type" value="Genomic_DNA"/>
</dbReference>
<gene>
    <name evidence="2" type="ORF">KIN20_028793</name>
</gene>
<feature type="compositionally biased region" description="Polar residues" evidence="1">
    <location>
        <begin position="60"/>
        <end position="72"/>
    </location>
</feature>